<dbReference type="EMBL" id="JBJJXI010000116">
    <property type="protein sequence ID" value="KAL3390765.1"/>
    <property type="molecule type" value="Genomic_DNA"/>
</dbReference>
<comment type="caution">
    <text evidence="1">The sequence shown here is derived from an EMBL/GenBank/DDBJ whole genome shotgun (WGS) entry which is preliminary data.</text>
</comment>
<accession>A0ABD2WDI4</accession>
<dbReference type="Proteomes" id="UP001627154">
    <property type="component" value="Unassembled WGS sequence"/>
</dbReference>
<protein>
    <submittedName>
        <fullName evidence="1">Uncharacterized protein</fullName>
    </submittedName>
</protein>
<sequence length="260" mass="29106">MHRYAGSRELVGVIRNKRPICVAQTPTPKALYIIPADATEASSRGHLRALDFFMKRVHCESVEPQHYLRENLLLTQSIRKSCTRDAYYCDCEWLILAQCPSTCTQTLSVIGVNILVNVRASARRSCQSLMHDLQLMPHSPARQALAIEVGGYCSPQQHPLYIRSISSTRTITASKYIISHYIYRKGARAAHSLYSYFGDLTTIVVFRIYAAAAAASASVSTVVKTPQYPRVRVNKRTCERAHPNSTRFELGSGKIFAARP</sequence>
<keyword evidence="2" id="KW-1185">Reference proteome</keyword>
<gene>
    <name evidence="1" type="ORF">TKK_014483</name>
</gene>
<reference evidence="1 2" key="1">
    <citation type="journal article" date="2024" name="bioRxiv">
        <title>A reference genome for Trichogramma kaykai: A tiny desert-dwelling parasitoid wasp with competing sex-ratio distorters.</title>
        <authorList>
            <person name="Culotta J."/>
            <person name="Lindsey A.R."/>
        </authorList>
    </citation>
    <scope>NUCLEOTIDE SEQUENCE [LARGE SCALE GENOMIC DNA]</scope>
    <source>
        <strain evidence="1 2">KSX58</strain>
    </source>
</reference>
<proteinExistence type="predicted"/>
<organism evidence="1 2">
    <name type="scientific">Trichogramma kaykai</name>
    <dbReference type="NCBI Taxonomy" id="54128"/>
    <lineage>
        <taxon>Eukaryota</taxon>
        <taxon>Metazoa</taxon>
        <taxon>Ecdysozoa</taxon>
        <taxon>Arthropoda</taxon>
        <taxon>Hexapoda</taxon>
        <taxon>Insecta</taxon>
        <taxon>Pterygota</taxon>
        <taxon>Neoptera</taxon>
        <taxon>Endopterygota</taxon>
        <taxon>Hymenoptera</taxon>
        <taxon>Apocrita</taxon>
        <taxon>Proctotrupomorpha</taxon>
        <taxon>Chalcidoidea</taxon>
        <taxon>Trichogrammatidae</taxon>
        <taxon>Trichogramma</taxon>
    </lineage>
</organism>
<name>A0ABD2WDI4_9HYME</name>
<evidence type="ECO:0000313" key="2">
    <source>
        <dbReference type="Proteomes" id="UP001627154"/>
    </source>
</evidence>
<dbReference type="AlphaFoldDB" id="A0ABD2WDI4"/>
<evidence type="ECO:0000313" key="1">
    <source>
        <dbReference type="EMBL" id="KAL3390765.1"/>
    </source>
</evidence>